<comment type="similarity">
    <text evidence="1">Belongs to the universal stress protein A family.</text>
</comment>
<evidence type="ECO:0000256" key="1">
    <source>
        <dbReference type="ARBA" id="ARBA00008791"/>
    </source>
</evidence>
<evidence type="ECO:0000259" key="2">
    <source>
        <dbReference type="Pfam" id="PF00582"/>
    </source>
</evidence>
<sequence length="134" mass="14568">MVLVGVDDSVSSWRAAAYAAGLARREDALLIMIYIRPVVAVTGPYGSVDVSPDHSHSILSHITESLRHTAGRGVPRWQFVVSRGDPSTGLIHAADRYQADVVVLGTSRRRWGRFSSSVSCTLVKTARWPVTVVP</sequence>
<dbReference type="RefSeq" id="WP_051032242.1">
    <property type="nucleotide sequence ID" value="NZ_CAWPHS010000011.1"/>
</dbReference>
<name>A0A7X6LZU6_9NOCA</name>
<dbReference type="InterPro" id="IPR014729">
    <property type="entry name" value="Rossmann-like_a/b/a_fold"/>
</dbReference>
<protein>
    <submittedName>
        <fullName evidence="3">Universal stress protein</fullName>
    </submittedName>
</protein>
<keyword evidence="4" id="KW-1185">Reference proteome</keyword>
<dbReference type="Pfam" id="PF00582">
    <property type="entry name" value="Usp"/>
    <property type="match status" value="1"/>
</dbReference>
<evidence type="ECO:0000313" key="4">
    <source>
        <dbReference type="Proteomes" id="UP000523447"/>
    </source>
</evidence>
<reference evidence="3 4" key="1">
    <citation type="submission" date="2020-04" db="EMBL/GenBank/DDBJ databases">
        <title>MicrobeNet Type strains.</title>
        <authorList>
            <person name="Nicholson A.C."/>
        </authorList>
    </citation>
    <scope>NUCLEOTIDE SEQUENCE [LARGE SCALE GENOMIC DNA]</scope>
    <source>
        <strain evidence="3 4">DSM 44445</strain>
    </source>
</reference>
<dbReference type="InterPro" id="IPR006016">
    <property type="entry name" value="UspA"/>
</dbReference>
<dbReference type="PANTHER" id="PTHR46268">
    <property type="entry name" value="STRESS RESPONSE PROTEIN NHAX"/>
    <property type="match status" value="1"/>
</dbReference>
<dbReference type="Proteomes" id="UP000523447">
    <property type="component" value="Unassembled WGS sequence"/>
</dbReference>
<dbReference type="CDD" id="cd00293">
    <property type="entry name" value="USP-like"/>
    <property type="match status" value="1"/>
</dbReference>
<feature type="domain" description="UspA" evidence="2">
    <location>
        <begin position="2"/>
        <end position="134"/>
    </location>
</feature>
<gene>
    <name evidence="3" type="ORF">HGA07_18415</name>
</gene>
<accession>A0A7X6LZU6</accession>
<dbReference type="Gene3D" id="3.40.50.620">
    <property type="entry name" value="HUPs"/>
    <property type="match status" value="1"/>
</dbReference>
<dbReference type="AlphaFoldDB" id="A0A7X6LZU6"/>
<comment type="caution">
    <text evidence="3">The sequence shown here is derived from an EMBL/GenBank/DDBJ whole genome shotgun (WGS) entry which is preliminary data.</text>
</comment>
<evidence type="ECO:0000313" key="3">
    <source>
        <dbReference type="EMBL" id="NKY87596.1"/>
    </source>
</evidence>
<proteinExistence type="inferred from homology"/>
<organism evidence="3 4">
    <name type="scientific">Nocardia veterana</name>
    <dbReference type="NCBI Taxonomy" id="132249"/>
    <lineage>
        <taxon>Bacteria</taxon>
        <taxon>Bacillati</taxon>
        <taxon>Actinomycetota</taxon>
        <taxon>Actinomycetes</taxon>
        <taxon>Mycobacteriales</taxon>
        <taxon>Nocardiaceae</taxon>
        <taxon>Nocardia</taxon>
    </lineage>
</organism>
<dbReference type="EMBL" id="JAAXPE010000019">
    <property type="protein sequence ID" value="NKY87596.1"/>
    <property type="molecule type" value="Genomic_DNA"/>
</dbReference>
<dbReference type="PANTHER" id="PTHR46268:SF6">
    <property type="entry name" value="UNIVERSAL STRESS PROTEIN UP12"/>
    <property type="match status" value="1"/>
</dbReference>
<dbReference type="SUPFAM" id="SSF52402">
    <property type="entry name" value="Adenine nucleotide alpha hydrolases-like"/>
    <property type="match status" value="1"/>
</dbReference>